<feature type="domain" description="Wadjet protein JetD C-terminal" evidence="1">
    <location>
        <begin position="188"/>
        <end position="296"/>
    </location>
</feature>
<dbReference type="AlphaFoldDB" id="A0A1I2PI65"/>
<protein>
    <recommendedName>
        <fullName evidence="1">Wadjet protein JetD C-terminal domain-containing protein</fullName>
    </recommendedName>
</protein>
<sequence length="339" mass="38867">MLDRKLLDFLKAYKNSSITLGKLEQFCPGSTTYEDFAAAVLSLEEQGVLKKIDSSGENYKDPSLANKYAIKKDALKLHHQQIKQLQLTVHPLISLDRYYKLSEKEWEKDYKYIKKIDAYLKNKGVPQLPVSMPQRSYELVADEKWLEAGGTKVLERLGVGEQLKIEQTPDPLMLAVAPKRFTSLSHLHLVVENKTTYYALADILCETAFTSLIYGQGWKASANLAYLPKQLNLPGCEHIIYYFGDLDAEGIRIWWYINEKIKTTPAVAFYRALLTKQAKYGKQTQRPDRRALAQFSAYFSRDAGQQLSNLLAEGRYYPQEALSKDELQEIWRNSAWTTS</sequence>
<proteinExistence type="predicted"/>
<dbReference type="EMBL" id="FOOX01000002">
    <property type="protein sequence ID" value="SFG15778.1"/>
    <property type="molecule type" value="Genomic_DNA"/>
</dbReference>
<dbReference type="InterPro" id="IPR024534">
    <property type="entry name" value="JetD_C"/>
</dbReference>
<evidence type="ECO:0000313" key="3">
    <source>
        <dbReference type="Proteomes" id="UP000199337"/>
    </source>
</evidence>
<name>A0A1I2PI65_9FIRM</name>
<accession>A0A1I2PI65</accession>
<gene>
    <name evidence="2" type="ORF">SAMN05660649_00914</name>
</gene>
<keyword evidence="3" id="KW-1185">Reference proteome</keyword>
<evidence type="ECO:0000313" key="2">
    <source>
        <dbReference type="EMBL" id="SFG15778.1"/>
    </source>
</evidence>
<evidence type="ECO:0000259" key="1">
    <source>
        <dbReference type="Pfam" id="PF09983"/>
    </source>
</evidence>
<dbReference type="Proteomes" id="UP000199337">
    <property type="component" value="Unassembled WGS sequence"/>
</dbReference>
<dbReference type="STRING" id="341036.SAMN05660649_00914"/>
<dbReference type="Pfam" id="PF09983">
    <property type="entry name" value="JetD_C"/>
    <property type="match status" value="1"/>
</dbReference>
<organism evidence="2 3">
    <name type="scientific">Desulfotruncus arcticus DSM 17038</name>
    <dbReference type="NCBI Taxonomy" id="1121424"/>
    <lineage>
        <taxon>Bacteria</taxon>
        <taxon>Bacillati</taxon>
        <taxon>Bacillota</taxon>
        <taxon>Clostridia</taxon>
        <taxon>Eubacteriales</taxon>
        <taxon>Desulfallaceae</taxon>
        <taxon>Desulfotruncus</taxon>
    </lineage>
</organism>
<reference evidence="3" key="1">
    <citation type="submission" date="2016-10" db="EMBL/GenBank/DDBJ databases">
        <authorList>
            <person name="Varghese N."/>
            <person name="Submissions S."/>
        </authorList>
    </citation>
    <scope>NUCLEOTIDE SEQUENCE [LARGE SCALE GENOMIC DNA]</scope>
    <source>
        <strain evidence="3">DSM 17038</strain>
    </source>
</reference>